<accession>A0AAV7MDY2</accession>
<feature type="non-terminal residue" evidence="2">
    <location>
        <position position="1"/>
    </location>
</feature>
<keyword evidence="3" id="KW-1185">Reference proteome</keyword>
<evidence type="ECO:0000313" key="3">
    <source>
        <dbReference type="Proteomes" id="UP001066276"/>
    </source>
</evidence>
<keyword evidence="1" id="KW-0472">Membrane</keyword>
<keyword evidence="1" id="KW-1133">Transmembrane helix</keyword>
<dbReference type="EMBL" id="JANPWB010000014">
    <property type="protein sequence ID" value="KAJ1100682.1"/>
    <property type="molecule type" value="Genomic_DNA"/>
</dbReference>
<keyword evidence="1" id="KW-0812">Transmembrane</keyword>
<gene>
    <name evidence="2" type="ORF">NDU88_005763</name>
</gene>
<dbReference type="AlphaFoldDB" id="A0AAV7MDY2"/>
<evidence type="ECO:0000256" key="1">
    <source>
        <dbReference type="SAM" id="Phobius"/>
    </source>
</evidence>
<feature type="transmembrane region" description="Helical" evidence="1">
    <location>
        <begin position="12"/>
        <end position="33"/>
    </location>
</feature>
<protein>
    <submittedName>
        <fullName evidence="2">Uncharacterized protein</fullName>
    </submittedName>
</protein>
<comment type="caution">
    <text evidence="2">The sequence shown here is derived from an EMBL/GenBank/DDBJ whole genome shotgun (WGS) entry which is preliminary data.</text>
</comment>
<organism evidence="2 3">
    <name type="scientific">Pleurodeles waltl</name>
    <name type="common">Iberian ribbed newt</name>
    <dbReference type="NCBI Taxonomy" id="8319"/>
    <lineage>
        <taxon>Eukaryota</taxon>
        <taxon>Metazoa</taxon>
        <taxon>Chordata</taxon>
        <taxon>Craniata</taxon>
        <taxon>Vertebrata</taxon>
        <taxon>Euteleostomi</taxon>
        <taxon>Amphibia</taxon>
        <taxon>Batrachia</taxon>
        <taxon>Caudata</taxon>
        <taxon>Salamandroidea</taxon>
        <taxon>Salamandridae</taxon>
        <taxon>Pleurodelinae</taxon>
        <taxon>Pleurodeles</taxon>
    </lineage>
</organism>
<dbReference type="Proteomes" id="UP001066276">
    <property type="component" value="Chromosome 10"/>
</dbReference>
<feature type="transmembrane region" description="Helical" evidence="1">
    <location>
        <begin position="39"/>
        <end position="67"/>
    </location>
</feature>
<proteinExistence type="predicted"/>
<reference evidence="2" key="1">
    <citation type="journal article" date="2022" name="bioRxiv">
        <title>Sequencing and chromosome-scale assembly of the giantPleurodeles waltlgenome.</title>
        <authorList>
            <person name="Brown T."/>
            <person name="Elewa A."/>
            <person name="Iarovenko S."/>
            <person name="Subramanian E."/>
            <person name="Araus A.J."/>
            <person name="Petzold A."/>
            <person name="Susuki M."/>
            <person name="Suzuki K.-i.T."/>
            <person name="Hayashi T."/>
            <person name="Toyoda A."/>
            <person name="Oliveira C."/>
            <person name="Osipova E."/>
            <person name="Leigh N.D."/>
            <person name="Simon A."/>
            <person name="Yun M.H."/>
        </authorList>
    </citation>
    <scope>NUCLEOTIDE SEQUENCE</scope>
    <source>
        <strain evidence="2">20211129_DDA</strain>
        <tissue evidence="2">Liver</tissue>
    </source>
</reference>
<feature type="non-terminal residue" evidence="2">
    <location>
        <position position="144"/>
    </location>
</feature>
<sequence length="144" mass="16105">RSRLFGHITASWGTVFCFYFLVAVHRIYLIIAATWGAVFIYYFVVAVNCIYLIIAAALGAVFIFYFVVAVHRVYFSIAAAGGGAFFVFFESFSAAHLVCLSWLLGNHILFLLHDCNAPLLVKYGGWVIAVLCLLYSFSTPCLFF</sequence>
<evidence type="ECO:0000313" key="2">
    <source>
        <dbReference type="EMBL" id="KAJ1100682.1"/>
    </source>
</evidence>
<name>A0AAV7MDY2_PLEWA</name>
<feature type="transmembrane region" description="Helical" evidence="1">
    <location>
        <begin position="74"/>
        <end position="103"/>
    </location>
</feature>
<feature type="transmembrane region" description="Helical" evidence="1">
    <location>
        <begin position="123"/>
        <end position="143"/>
    </location>
</feature>